<reference evidence="2" key="1">
    <citation type="journal article" date="2019" name="Int. J. Syst. Evol. Microbiol.">
        <title>The Global Catalogue of Microorganisms (GCM) 10K type strain sequencing project: providing services to taxonomists for standard genome sequencing and annotation.</title>
        <authorList>
            <consortium name="The Broad Institute Genomics Platform"/>
            <consortium name="The Broad Institute Genome Sequencing Center for Infectious Disease"/>
            <person name="Wu L."/>
            <person name="Ma J."/>
        </authorList>
    </citation>
    <scope>NUCLEOTIDE SEQUENCE [LARGE SCALE GENOMIC DNA]</scope>
    <source>
        <strain evidence="2">JCM 16545</strain>
    </source>
</reference>
<evidence type="ECO:0000313" key="2">
    <source>
        <dbReference type="Proteomes" id="UP001597297"/>
    </source>
</evidence>
<keyword evidence="2" id="KW-1185">Reference proteome</keyword>
<sequence>MKKSLLTGLICASVMLLCQCGHKINVREEQKPVDPIELSKKAPVSEAERKLFDSLVDEMNAARKLERRDTRRAIGIYLDVAHQAYSYEDAEFLPIYNHAVGQIADLFVELGGVDTLAFQGGGRLYQLRIDGSEPQTYSSHSFDDLIPVDCLRRSGLRSEVSQSGVGAPMIALHGTEGEHENPFLSPTGGDFNVTAVIDFSESGKAVLRFYNVTKEHQISFWGEEMPLNINLTASYYMTAYRKSGGAGFSKIMGVFRPAKYSGRMGLYLETRYDPEKIPLILVHGLVSSPTTWFDPMNELFADPRVRDKYQAYTYYYPTGFPVRMTGSKLKEDLIRLQDYAREHGGAEQASKMVIFGHSMGGLLTALNVRSIERSTWAELSTVSIESLAAPEQIKKDYKTIFETNQVEGLKRAVFFSTPHHGSNMANAWYGSFISLLIEIPSKFVQLDLVGMTQSMTDLGKSVFNQDGPVNSMITLQAGNPLLEYMAEKPIIPRVTYHSVIGDRGKGDTPDSSDGVVPYWSSHLKGAESELIVPSGHSSHRNPEAVEEMRRILHEHLDAYQ</sequence>
<accession>A0ABW5E2P8</accession>
<gene>
    <name evidence="1" type="ORF">ACFSQZ_09405</name>
</gene>
<organism evidence="1 2">
    <name type="scientific">Rubritalea spongiae</name>
    <dbReference type="NCBI Taxonomy" id="430797"/>
    <lineage>
        <taxon>Bacteria</taxon>
        <taxon>Pseudomonadati</taxon>
        <taxon>Verrucomicrobiota</taxon>
        <taxon>Verrucomicrobiia</taxon>
        <taxon>Verrucomicrobiales</taxon>
        <taxon>Rubritaleaceae</taxon>
        <taxon>Rubritalea</taxon>
    </lineage>
</organism>
<dbReference type="InterPro" id="IPR029058">
    <property type="entry name" value="AB_hydrolase_fold"/>
</dbReference>
<dbReference type="EMBL" id="JBHUJC010000026">
    <property type="protein sequence ID" value="MFD2276682.1"/>
    <property type="molecule type" value="Genomic_DNA"/>
</dbReference>
<dbReference type="RefSeq" id="WP_377136876.1">
    <property type="nucleotide sequence ID" value="NZ_JBHUJC010000026.1"/>
</dbReference>
<comment type="caution">
    <text evidence="1">The sequence shown here is derived from an EMBL/GenBank/DDBJ whole genome shotgun (WGS) entry which is preliminary data.</text>
</comment>
<dbReference type="Proteomes" id="UP001597297">
    <property type="component" value="Unassembled WGS sequence"/>
</dbReference>
<dbReference type="SUPFAM" id="SSF53474">
    <property type="entry name" value="alpha/beta-Hydrolases"/>
    <property type="match status" value="1"/>
</dbReference>
<proteinExistence type="predicted"/>
<name>A0ABW5E2P8_9BACT</name>
<dbReference type="Gene3D" id="3.40.50.1820">
    <property type="entry name" value="alpha/beta hydrolase"/>
    <property type="match status" value="1"/>
</dbReference>
<protein>
    <submittedName>
        <fullName evidence="1">Esterase/lipase family protein</fullName>
    </submittedName>
</protein>
<evidence type="ECO:0000313" key="1">
    <source>
        <dbReference type="EMBL" id="MFD2276682.1"/>
    </source>
</evidence>